<organism evidence="3 4">
    <name type="scientific">Neocallimastix californiae</name>
    <dbReference type="NCBI Taxonomy" id="1754190"/>
    <lineage>
        <taxon>Eukaryota</taxon>
        <taxon>Fungi</taxon>
        <taxon>Fungi incertae sedis</taxon>
        <taxon>Chytridiomycota</taxon>
        <taxon>Chytridiomycota incertae sedis</taxon>
        <taxon>Neocallimastigomycetes</taxon>
        <taxon>Neocallimastigales</taxon>
        <taxon>Neocallimastigaceae</taxon>
        <taxon>Neocallimastix</taxon>
    </lineage>
</organism>
<dbReference type="GO" id="GO:0000387">
    <property type="term" value="P:spliceosomal snRNP assembly"/>
    <property type="evidence" value="ECO:0007669"/>
    <property type="project" value="TreeGrafter"/>
</dbReference>
<dbReference type="GO" id="GO:0000245">
    <property type="term" value="P:spliceosomal complex assembly"/>
    <property type="evidence" value="ECO:0007669"/>
    <property type="project" value="InterPro"/>
</dbReference>
<feature type="region of interest" description="Disordered" evidence="1">
    <location>
        <begin position="60"/>
        <end position="93"/>
    </location>
</feature>
<dbReference type="Gene3D" id="2.30.30.100">
    <property type="match status" value="1"/>
</dbReference>
<feature type="compositionally biased region" description="Basic and acidic residues" evidence="1">
    <location>
        <begin position="60"/>
        <end position="79"/>
    </location>
</feature>
<name>A0A1Y2E5N7_9FUNG</name>
<sequence>MEYPYDALTFKQIHEFLGKYIRVNLLTDFKITMTASLEGYLYTIDPITKTLVLLKEKENIREEEKEEKKENNEDYREEIQETEMNEENEKRNHKKKGFIENLDPLNSYQIIVIMKSVIKTLSIISEVEPLSNEFLDKLIPDQNIIYLEKADSIQNLKDSLIQYLEKNKIDYTTEPKELSIKIYNDKVEITPPYTQSCIQSTNYGSKNLALYHIKKWWNEKK</sequence>
<evidence type="ECO:0000256" key="1">
    <source>
        <dbReference type="SAM" id="MobiDB-lite"/>
    </source>
</evidence>
<accession>A0A1Y2E5N7</accession>
<evidence type="ECO:0000259" key="2">
    <source>
        <dbReference type="PROSITE" id="PS52001"/>
    </source>
</evidence>
<protein>
    <recommendedName>
        <fullName evidence="2">AD domain-containing protein</fullName>
    </recommendedName>
</protein>
<reference evidence="3 4" key="1">
    <citation type="submission" date="2016-08" db="EMBL/GenBank/DDBJ databases">
        <title>A Parts List for Fungal Cellulosomes Revealed by Comparative Genomics.</title>
        <authorList>
            <consortium name="DOE Joint Genome Institute"/>
            <person name="Haitjema C.H."/>
            <person name="Gilmore S.P."/>
            <person name="Henske J.K."/>
            <person name="Solomon K.V."/>
            <person name="De Groot R."/>
            <person name="Kuo A."/>
            <person name="Mondo S.J."/>
            <person name="Salamov A.A."/>
            <person name="Labutti K."/>
            <person name="Zhao Z."/>
            <person name="Chiniquy J."/>
            <person name="Barry K."/>
            <person name="Brewer H.M."/>
            <person name="Purvine S.O."/>
            <person name="Wright A.T."/>
            <person name="Boxma B."/>
            <person name="Van Alen T."/>
            <person name="Hackstein J.H."/>
            <person name="Baker S.E."/>
            <person name="Grigoriev I.V."/>
            <person name="O'Malley M.A."/>
        </authorList>
    </citation>
    <scope>NUCLEOTIDE SEQUENCE [LARGE SCALE GENOMIC DNA]</scope>
    <source>
        <strain evidence="3 4">G1</strain>
    </source>
</reference>
<evidence type="ECO:0000313" key="4">
    <source>
        <dbReference type="Proteomes" id="UP000193920"/>
    </source>
</evidence>
<dbReference type="GO" id="GO:0032797">
    <property type="term" value="C:SMN complex"/>
    <property type="evidence" value="ECO:0007669"/>
    <property type="project" value="TreeGrafter"/>
</dbReference>
<dbReference type="PANTHER" id="PTHR14710">
    <property type="entry name" value="GEM-ASSOCIATED PROTEIN 6"/>
    <property type="match status" value="1"/>
</dbReference>
<dbReference type="PANTHER" id="PTHR14710:SF2">
    <property type="entry name" value="GEM-ASSOCIATED PROTEIN 6"/>
    <property type="match status" value="1"/>
</dbReference>
<dbReference type="OrthoDB" id="77463at2759"/>
<dbReference type="PROSITE" id="PS52001">
    <property type="entry name" value="AD"/>
    <property type="match status" value="1"/>
</dbReference>
<gene>
    <name evidence="3" type="ORF">LY90DRAFT_667774</name>
</gene>
<dbReference type="GO" id="GO:0005634">
    <property type="term" value="C:nucleus"/>
    <property type="evidence" value="ECO:0007669"/>
    <property type="project" value="InterPro"/>
</dbReference>
<proteinExistence type="predicted"/>
<keyword evidence="4" id="KW-1185">Reference proteome</keyword>
<evidence type="ECO:0000313" key="3">
    <source>
        <dbReference type="EMBL" id="ORY66829.1"/>
    </source>
</evidence>
<dbReference type="AlphaFoldDB" id="A0A1Y2E5N7"/>
<dbReference type="InterPro" id="IPR009422">
    <property type="entry name" value="Gemin6"/>
</dbReference>
<dbReference type="InterPro" id="IPR047574">
    <property type="entry name" value="AD"/>
</dbReference>
<comment type="caution">
    <text evidence="3">The sequence shown here is derived from an EMBL/GenBank/DDBJ whole genome shotgun (WGS) entry which is preliminary data.</text>
</comment>
<feature type="domain" description="AD" evidence="2">
    <location>
        <begin position="128"/>
        <end position="221"/>
    </location>
</feature>
<dbReference type="Proteomes" id="UP000193920">
    <property type="component" value="Unassembled WGS sequence"/>
</dbReference>
<dbReference type="EMBL" id="MCOG01000049">
    <property type="protein sequence ID" value="ORY66829.1"/>
    <property type="molecule type" value="Genomic_DNA"/>
</dbReference>